<dbReference type="Proteomes" id="UP001293593">
    <property type="component" value="Unassembled WGS sequence"/>
</dbReference>
<protein>
    <submittedName>
        <fullName evidence="1">Uncharacterized protein</fullName>
    </submittedName>
</protein>
<gene>
    <name evidence="1" type="ORF">QN277_024146</name>
</gene>
<evidence type="ECO:0000313" key="1">
    <source>
        <dbReference type="EMBL" id="KAK4267359.1"/>
    </source>
</evidence>
<evidence type="ECO:0000313" key="2">
    <source>
        <dbReference type="Proteomes" id="UP001293593"/>
    </source>
</evidence>
<dbReference type="PANTHER" id="PTHR31656">
    <property type="entry name" value="ROOT CAP DOMAIN-CONTAINING PROTEIN"/>
    <property type="match status" value="1"/>
</dbReference>
<dbReference type="InterPro" id="IPR009646">
    <property type="entry name" value="Root_cap"/>
</dbReference>
<keyword evidence="2" id="KW-1185">Reference proteome</keyword>
<comment type="caution">
    <text evidence="1">The sequence shown here is derived from an EMBL/GenBank/DDBJ whole genome shotgun (WGS) entry which is preliminary data.</text>
</comment>
<dbReference type="AlphaFoldDB" id="A0AAE1JFZ3"/>
<accession>A0AAE1JFZ3</accession>
<dbReference type="EMBL" id="JAWXYG010000007">
    <property type="protein sequence ID" value="KAK4267359.1"/>
    <property type="molecule type" value="Genomic_DNA"/>
</dbReference>
<dbReference type="Pfam" id="PF06830">
    <property type="entry name" value="Root_cap"/>
    <property type="match status" value="1"/>
</dbReference>
<organism evidence="1 2">
    <name type="scientific">Acacia crassicarpa</name>
    <name type="common">northern wattle</name>
    <dbReference type="NCBI Taxonomy" id="499986"/>
    <lineage>
        <taxon>Eukaryota</taxon>
        <taxon>Viridiplantae</taxon>
        <taxon>Streptophyta</taxon>
        <taxon>Embryophyta</taxon>
        <taxon>Tracheophyta</taxon>
        <taxon>Spermatophyta</taxon>
        <taxon>Magnoliopsida</taxon>
        <taxon>eudicotyledons</taxon>
        <taxon>Gunneridae</taxon>
        <taxon>Pentapetalae</taxon>
        <taxon>rosids</taxon>
        <taxon>fabids</taxon>
        <taxon>Fabales</taxon>
        <taxon>Fabaceae</taxon>
        <taxon>Caesalpinioideae</taxon>
        <taxon>mimosoid clade</taxon>
        <taxon>Acacieae</taxon>
        <taxon>Acacia</taxon>
    </lineage>
</organism>
<proteinExistence type="predicted"/>
<reference evidence="1" key="1">
    <citation type="submission" date="2023-10" db="EMBL/GenBank/DDBJ databases">
        <title>Chromosome-level genome of the transformable northern wattle, Acacia crassicarpa.</title>
        <authorList>
            <person name="Massaro I."/>
            <person name="Sinha N.R."/>
            <person name="Poethig S."/>
            <person name="Leichty A.R."/>
        </authorList>
    </citation>
    <scope>NUCLEOTIDE SEQUENCE</scope>
    <source>
        <strain evidence="1">Acra3RX</strain>
        <tissue evidence="1">Leaf</tissue>
    </source>
</reference>
<sequence length="155" mass="17688">MKLPFAIKGILRPSPHKLSLQWRFLQRTVPQYQHPPPPIKPLDLPHNSFDSVQSISSHPSSFYLLRICKNINSLKKAHALLLVHGLTDDLLYITKLVSLYGSFGFVQCAHKETQFRFKNLSNFAEGVLARTYRPNYVSPVKRGVPMPIMGGEDKY</sequence>
<name>A0AAE1JFZ3_9FABA</name>